<protein>
    <recommendedName>
        <fullName evidence="3 6">Beta-galactosidase</fullName>
        <shortName evidence="6">Beta-gal</shortName>
        <ecNumber evidence="3 6">3.2.1.23</ecNumber>
    </recommendedName>
</protein>
<feature type="active site" description="Nucleophile" evidence="7">
    <location>
        <position position="306"/>
    </location>
</feature>
<dbReference type="RefSeq" id="WP_057890243.1">
    <property type="nucleotide sequence ID" value="NZ_AZFE01000031.1"/>
</dbReference>
<feature type="active site" description="Proton donor" evidence="7">
    <location>
        <position position="150"/>
    </location>
</feature>
<dbReference type="GO" id="GO:0005975">
    <property type="term" value="P:carbohydrate metabolic process"/>
    <property type="evidence" value="ECO:0007669"/>
    <property type="project" value="InterPro"/>
</dbReference>
<evidence type="ECO:0000313" key="13">
    <source>
        <dbReference type="Proteomes" id="UP000051697"/>
    </source>
</evidence>
<dbReference type="EC" id="3.2.1.23" evidence="3 6"/>
<evidence type="ECO:0000256" key="8">
    <source>
        <dbReference type="PIRSR" id="PIRSR001084-2"/>
    </source>
</evidence>
<evidence type="ECO:0000256" key="6">
    <source>
        <dbReference type="PIRNR" id="PIRNR001084"/>
    </source>
</evidence>
<evidence type="ECO:0000256" key="4">
    <source>
        <dbReference type="ARBA" id="ARBA00022801"/>
    </source>
</evidence>
<feature type="binding site" evidence="9">
    <location>
        <position position="160"/>
    </location>
    <ligand>
        <name>Zn(2+)</name>
        <dbReference type="ChEBI" id="CHEBI:29105"/>
    </ligand>
</feature>
<evidence type="ECO:0000313" key="12">
    <source>
        <dbReference type="EMBL" id="KRL55717.1"/>
    </source>
</evidence>
<keyword evidence="13" id="KW-1185">Reference proteome</keyword>
<dbReference type="PANTHER" id="PTHR36447:SF1">
    <property type="entry name" value="BETA-GALACTOSIDASE GANA"/>
    <property type="match status" value="1"/>
</dbReference>
<feature type="domain" description="Glycoside hydrolase family 42 N-terminal" evidence="10">
    <location>
        <begin position="14"/>
        <end position="385"/>
    </location>
</feature>
<dbReference type="Gene3D" id="2.60.40.1180">
    <property type="entry name" value="Golgi alpha-mannosidase II"/>
    <property type="match status" value="1"/>
</dbReference>
<dbReference type="Gene3D" id="3.40.50.880">
    <property type="match status" value="1"/>
</dbReference>
<feature type="binding site" evidence="8">
    <location>
        <position position="111"/>
    </location>
    <ligand>
        <name>substrate</name>
    </ligand>
</feature>
<reference evidence="12 13" key="1">
    <citation type="journal article" date="2015" name="Genome Announc.">
        <title>Expanding the biotechnology potential of lactobacilli through comparative genomics of 213 strains and associated genera.</title>
        <authorList>
            <person name="Sun Z."/>
            <person name="Harris H.M."/>
            <person name="McCann A."/>
            <person name="Guo C."/>
            <person name="Argimon S."/>
            <person name="Zhang W."/>
            <person name="Yang X."/>
            <person name="Jeffery I.B."/>
            <person name="Cooney J.C."/>
            <person name="Kagawa T.F."/>
            <person name="Liu W."/>
            <person name="Song Y."/>
            <person name="Salvetti E."/>
            <person name="Wrobel A."/>
            <person name="Rasinkangas P."/>
            <person name="Parkhill J."/>
            <person name="Rea M.C."/>
            <person name="O'Sullivan O."/>
            <person name="Ritari J."/>
            <person name="Douillard F.P."/>
            <person name="Paul Ross R."/>
            <person name="Yang R."/>
            <person name="Briner A.E."/>
            <person name="Felis G.E."/>
            <person name="de Vos W.M."/>
            <person name="Barrangou R."/>
            <person name="Klaenhammer T.R."/>
            <person name="Caufield P.W."/>
            <person name="Cui Y."/>
            <person name="Zhang H."/>
            <person name="O'Toole P.W."/>
        </authorList>
    </citation>
    <scope>NUCLEOTIDE SEQUENCE [LARGE SCALE GENOMIC DNA]</scope>
    <source>
        <strain evidence="12 13">DSM 15707</strain>
    </source>
</reference>
<dbReference type="GO" id="GO:0046872">
    <property type="term" value="F:metal ion binding"/>
    <property type="evidence" value="ECO:0007669"/>
    <property type="project" value="UniProtKB-KW"/>
</dbReference>
<gene>
    <name evidence="12" type="ORF">FC70_GL001321</name>
</gene>
<feature type="domain" description="Beta-galactosidase trimerisation" evidence="11">
    <location>
        <begin position="396"/>
        <end position="600"/>
    </location>
</feature>
<evidence type="ECO:0000256" key="7">
    <source>
        <dbReference type="PIRSR" id="PIRSR001084-1"/>
    </source>
</evidence>
<dbReference type="EMBL" id="AZFE01000031">
    <property type="protein sequence ID" value="KRL55717.1"/>
    <property type="molecule type" value="Genomic_DNA"/>
</dbReference>
<evidence type="ECO:0000256" key="9">
    <source>
        <dbReference type="PIRSR" id="PIRSR001084-3"/>
    </source>
</evidence>
<dbReference type="Pfam" id="PF08532">
    <property type="entry name" value="Glyco_hydro_42M"/>
    <property type="match status" value="1"/>
</dbReference>
<comment type="caution">
    <text evidence="12">The sequence shown here is derived from an EMBL/GenBank/DDBJ whole genome shotgun (WGS) entry which is preliminary data.</text>
</comment>
<dbReference type="GO" id="GO:0009341">
    <property type="term" value="C:beta-galactosidase complex"/>
    <property type="evidence" value="ECO:0007669"/>
    <property type="project" value="InterPro"/>
</dbReference>
<name>A0A0R1RNU9_9LACO</name>
<evidence type="ECO:0000256" key="2">
    <source>
        <dbReference type="ARBA" id="ARBA00005940"/>
    </source>
</evidence>
<dbReference type="Pfam" id="PF02449">
    <property type="entry name" value="Glyco_hydro_42"/>
    <property type="match status" value="1"/>
</dbReference>
<keyword evidence="9" id="KW-0479">Metal-binding</keyword>
<dbReference type="PIRSF" id="PIRSF001084">
    <property type="entry name" value="B-galactosidase"/>
    <property type="match status" value="1"/>
</dbReference>
<dbReference type="CDD" id="cd03143">
    <property type="entry name" value="A4_beta-galactosidase_middle_domain"/>
    <property type="match status" value="1"/>
</dbReference>
<dbReference type="Proteomes" id="UP000051697">
    <property type="component" value="Unassembled WGS sequence"/>
</dbReference>
<evidence type="ECO:0000256" key="1">
    <source>
        <dbReference type="ARBA" id="ARBA00001412"/>
    </source>
</evidence>
<dbReference type="STRING" id="1423778.FC70_GL001321"/>
<dbReference type="InterPro" id="IPR017853">
    <property type="entry name" value="GH"/>
</dbReference>
<comment type="similarity">
    <text evidence="2 6">Belongs to the glycosyl hydrolase 42 family.</text>
</comment>
<dbReference type="PATRIC" id="fig|1423778.4.peg.1356"/>
<dbReference type="SUPFAM" id="SSF51445">
    <property type="entry name" value="(Trans)glycosidases"/>
    <property type="match status" value="1"/>
</dbReference>
<dbReference type="SUPFAM" id="SSF52317">
    <property type="entry name" value="Class I glutamine amidotransferase-like"/>
    <property type="match status" value="1"/>
</dbReference>
<accession>A0A0R1RNU9</accession>
<evidence type="ECO:0000256" key="5">
    <source>
        <dbReference type="ARBA" id="ARBA00023295"/>
    </source>
</evidence>
<dbReference type="InterPro" id="IPR003476">
    <property type="entry name" value="Glyco_hydro_42"/>
</dbReference>
<evidence type="ECO:0000256" key="3">
    <source>
        <dbReference type="ARBA" id="ARBA00012756"/>
    </source>
</evidence>
<organism evidence="12 13">
    <name type="scientific">Paucilactobacillus oligofermentans DSM 15707 = LMG 22743</name>
    <dbReference type="NCBI Taxonomy" id="1423778"/>
    <lineage>
        <taxon>Bacteria</taxon>
        <taxon>Bacillati</taxon>
        <taxon>Bacillota</taxon>
        <taxon>Bacilli</taxon>
        <taxon>Lactobacillales</taxon>
        <taxon>Lactobacillaceae</taxon>
        <taxon>Paucilactobacillus</taxon>
    </lineage>
</organism>
<dbReference type="InterPro" id="IPR029062">
    <property type="entry name" value="Class_I_gatase-like"/>
</dbReference>
<dbReference type="AlphaFoldDB" id="A0A0R1RNU9"/>
<dbReference type="InterPro" id="IPR013529">
    <property type="entry name" value="Glyco_hydro_42_N"/>
</dbReference>
<feature type="binding site" evidence="8">
    <location>
        <position position="149"/>
    </location>
    <ligand>
        <name>substrate</name>
    </ligand>
</feature>
<dbReference type="KEGG" id="lol:LACOL_1707"/>
<feature type="binding site" evidence="8">
    <location>
        <position position="314"/>
    </location>
    <ligand>
        <name>substrate</name>
    </ligand>
</feature>
<keyword evidence="5 6" id="KW-0326">Glycosidase</keyword>
<dbReference type="PANTHER" id="PTHR36447">
    <property type="entry name" value="BETA-GALACTOSIDASE GANA"/>
    <property type="match status" value="1"/>
</dbReference>
<dbReference type="GO" id="GO:0004565">
    <property type="term" value="F:beta-galactosidase activity"/>
    <property type="evidence" value="ECO:0007669"/>
    <property type="project" value="UniProtKB-EC"/>
</dbReference>
<dbReference type="InterPro" id="IPR013780">
    <property type="entry name" value="Glyco_hydro_b"/>
</dbReference>
<dbReference type="OrthoDB" id="9800974at2"/>
<feature type="binding site" evidence="9">
    <location>
        <position position="157"/>
    </location>
    <ligand>
        <name>Zn(2+)</name>
        <dbReference type="ChEBI" id="CHEBI:29105"/>
    </ligand>
</feature>
<feature type="binding site" evidence="9">
    <location>
        <position position="115"/>
    </location>
    <ligand>
        <name>Zn(2+)</name>
        <dbReference type="ChEBI" id="CHEBI:29105"/>
    </ligand>
</feature>
<evidence type="ECO:0000259" key="11">
    <source>
        <dbReference type="Pfam" id="PF08532"/>
    </source>
</evidence>
<comment type="catalytic activity">
    <reaction evidence="1 6">
        <text>Hydrolysis of terminal non-reducing beta-D-galactose residues in beta-D-galactosides.</text>
        <dbReference type="EC" id="3.2.1.23"/>
    </reaction>
</comment>
<evidence type="ECO:0000259" key="10">
    <source>
        <dbReference type="Pfam" id="PF02449"/>
    </source>
</evidence>
<proteinExistence type="inferred from homology"/>
<dbReference type="Gene3D" id="3.20.20.80">
    <property type="entry name" value="Glycosidases"/>
    <property type="match status" value="1"/>
</dbReference>
<keyword evidence="9" id="KW-0862">Zinc</keyword>
<dbReference type="InterPro" id="IPR013738">
    <property type="entry name" value="Beta_galactosidase_Trimer"/>
</dbReference>
<keyword evidence="4 6" id="KW-0378">Hydrolase</keyword>
<sequence>MEIKNQATFLYGGDYNPEQWPEETWQLDIDKLKTAKINVATINVFSWAILEYAEGKYNFTMLDKIIKLLSDNDIKIILATSTAAMPAWMIKKYPDISRVNTNGIRQKHGKRHNACPNSLNYKRLSLGLVAELAKRYYNLDNMVCWHVSNEYEGYCYCDNCARKFRIWLKSKYKDITNLNQKWNSNFWSHTYYDWDEINPPMKISDLFDNGKPVLSGAALDYQRFQSDSLLNNYCVERDCIKKYDQNHAITTNLMGSKKDLDYFKWAKEMDIVSWDNYPESKEPISNTAMQHDLMRGLKQAPFLLMEQTPNQQNWYPYNALKKPGEMRMLSYQAIAHGASSVQFFQLKQAKSGAEKFHGSVLTHSNSVNTRTFKEVKNLGNELSKLSGSMQHARNIAKVAIVFDWESYWGIENSIGPLENLSYVNEIQRFYKAFYDCGISVDIISQNDNLQDYSVVVAPVLYMMKPSFISEITGFVENGGRFVTSYLSCLADENDNIYSGGYLEPLREVLGIQVDERDARSADEEINILDDCNNEIGTTDGVCDLVVADHADVWAKYSGNIFYDNTPVITKNNYGKGQAIYCGSMIDEKGMYSLVKRICSGTDVIIKQANEVEISIRSTKNENFYFIINTSDSEIKIDNPCISAEVLLSDLKVGKQINLKSFGVVILRESK</sequence>
<feature type="binding site" evidence="9">
    <location>
        <position position="155"/>
    </location>
    <ligand>
        <name>Zn(2+)</name>
        <dbReference type="ChEBI" id="CHEBI:29105"/>
    </ligand>
</feature>